<dbReference type="InterPro" id="IPR000639">
    <property type="entry name" value="Epox_hydrolase-like"/>
</dbReference>
<dbReference type="AlphaFoldDB" id="A0A6A5YQ61"/>
<evidence type="ECO:0000256" key="1">
    <source>
        <dbReference type="ARBA" id="ARBA00022801"/>
    </source>
</evidence>
<accession>A0A6A5YQ61</accession>
<proteinExistence type="inferred from homology"/>
<gene>
    <name evidence="4" type="ORF">BDV96DRAFT_587976</name>
</gene>
<dbReference type="Proteomes" id="UP000799770">
    <property type="component" value="Unassembled WGS sequence"/>
</dbReference>
<evidence type="ECO:0000313" key="5">
    <source>
        <dbReference type="Proteomes" id="UP000799770"/>
    </source>
</evidence>
<dbReference type="GO" id="GO:0016787">
    <property type="term" value="F:hydrolase activity"/>
    <property type="evidence" value="ECO:0007669"/>
    <property type="project" value="UniProtKB-KW"/>
</dbReference>
<dbReference type="PRINTS" id="PR00412">
    <property type="entry name" value="EPOXHYDRLASE"/>
</dbReference>
<organism evidence="4 5">
    <name type="scientific">Lophiotrema nucula</name>
    <dbReference type="NCBI Taxonomy" id="690887"/>
    <lineage>
        <taxon>Eukaryota</taxon>
        <taxon>Fungi</taxon>
        <taxon>Dikarya</taxon>
        <taxon>Ascomycota</taxon>
        <taxon>Pezizomycotina</taxon>
        <taxon>Dothideomycetes</taxon>
        <taxon>Pleosporomycetidae</taxon>
        <taxon>Pleosporales</taxon>
        <taxon>Lophiotremataceae</taxon>
        <taxon>Lophiotrema</taxon>
    </lineage>
</organism>
<protein>
    <submittedName>
        <fullName evidence="4">Alpha/Beta hydrolase protein</fullName>
    </submittedName>
</protein>
<keyword evidence="1 4" id="KW-0378">Hydrolase</keyword>
<dbReference type="OrthoDB" id="408373at2759"/>
<comment type="similarity">
    <text evidence="2">Belongs to the AB hydrolase superfamily. Epoxide hydrolase family.</text>
</comment>
<evidence type="ECO:0000313" key="4">
    <source>
        <dbReference type="EMBL" id="KAF2108261.1"/>
    </source>
</evidence>
<evidence type="ECO:0000259" key="3">
    <source>
        <dbReference type="Pfam" id="PF00561"/>
    </source>
</evidence>
<dbReference type="Pfam" id="PF00561">
    <property type="entry name" value="Abhydrolase_1"/>
    <property type="match status" value="1"/>
</dbReference>
<reference evidence="4" key="1">
    <citation type="journal article" date="2020" name="Stud. Mycol.">
        <title>101 Dothideomycetes genomes: a test case for predicting lifestyles and emergence of pathogens.</title>
        <authorList>
            <person name="Haridas S."/>
            <person name="Albert R."/>
            <person name="Binder M."/>
            <person name="Bloem J."/>
            <person name="Labutti K."/>
            <person name="Salamov A."/>
            <person name="Andreopoulos B."/>
            <person name="Baker S."/>
            <person name="Barry K."/>
            <person name="Bills G."/>
            <person name="Bluhm B."/>
            <person name="Cannon C."/>
            <person name="Castanera R."/>
            <person name="Culley D."/>
            <person name="Daum C."/>
            <person name="Ezra D."/>
            <person name="Gonzalez J."/>
            <person name="Henrissat B."/>
            <person name="Kuo A."/>
            <person name="Liang C."/>
            <person name="Lipzen A."/>
            <person name="Lutzoni F."/>
            <person name="Magnuson J."/>
            <person name="Mondo S."/>
            <person name="Nolan M."/>
            <person name="Ohm R."/>
            <person name="Pangilinan J."/>
            <person name="Park H.-J."/>
            <person name="Ramirez L."/>
            <person name="Alfaro M."/>
            <person name="Sun H."/>
            <person name="Tritt A."/>
            <person name="Yoshinaga Y."/>
            <person name="Zwiers L.-H."/>
            <person name="Turgeon B."/>
            <person name="Goodwin S."/>
            <person name="Spatafora J."/>
            <person name="Crous P."/>
            <person name="Grigoriev I."/>
        </authorList>
    </citation>
    <scope>NUCLEOTIDE SEQUENCE</scope>
    <source>
        <strain evidence="4">CBS 627.86</strain>
    </source>
</reference>
<dbReference type="SUPFAM" id="SSF53474">
    <property type="entry name" value="alpha/beta-Hydrolases"/>
    <property type="match status" value="1"/>
</dbReference>
<keyword evidence="5" id="KW-1185">Reference proteome</keyword>
<dbReference type="InterPro" id="IPR029058">
    <property type="entry name" value="AB_hydrolase_fold"/>
</dbReference>
<dbReference type="PANTHER" id="PTHR43329">
    <property type="entry name" value="EPOXIDE HYDROLASE"/>
    <property type="match status" value="1"/>
</dbReference>
<feature type="domain" description="AB hydrolase-1" evidence="3">
    <location>
        <begin position="28"/>
        <end position="321"/>
    </location>
</feature>
<sequence length="337" mass="37768">MDKFSSHTVDLKGQKTLYYEAGSSSGTPLIFIHGWPGIAETWKHQLSRFNTDKYRVLAPDMRGYGGSSSPADKRAYSLETLVAELVELTEKLALKKAIWIAHDWGCGVVSALAAHHPELCMGIAFLSVPYRTLELGVEHLIGLVNRDLYPAAENPYGQWSYQRFYEQDPEFCIQYLSADMEKIIKLVYLKGDASLYGKPARQSRVLEDRGWFGGNLELAPEVPLAATVLDEGLFENLVSSLRKHSFFPPTAYYLNHDVNEEFAKTEKNGGVLDFPVLFIDTKYDNVCTITTTPKMAEGQEELCKDLTQATVDAGHWAVLERAGEVNEALEGWLNSKF</sequence>
<dbReference type="InterPro" id="IPR000073">
    <property type="entry name" value="AB_hydrolase_1"/>
</dbReference>
<dbReference type="Gene3D" id="3.40.50.1820">
    <property type="entry name" value="alpha/beta hydrolase"/>
    <property type="match status" value="1"/>
</dbReference>
<name>A0A6A5YQ61_9PLEO</name>
<evidence type="ECO:0000256" key="2">
    <source>
        <dbReference type="ARBA" id="ARBA00038334"/>
    </source>
</evidence>
<dbReference type="EMBL" id="ML977349">
    <property type="protein sequence ID" value="KAF2108261.1"/>
    <property type="molecule type" value="Genomic_DNA"/>
</dbReference>